<accession>A0AAW1QBP6</accession>
<evidence type="ECO:0000313" key="7">
    <source>
        <dbReference type="EMBL" id="KAK9818558.1"/>
    </source>
</evidence>
<sequence length="261" mass="27926">MPSHKRTQRSADQPASRAEGPTEGQELVITGEQAVQQALAEAVSQQTPTAQGEAYEPPCSIGGLMAGFTGGMLGYVFGFGGYQFKHKGPGRLKASHIEGWTSARTFAIMGAIFAAASCFSKRLRLKDDVWNGVVAGASTGLVLGWKSGPVGALQSAVSLGAFSYVCDLLGSRAETRSAHAACLPQAQPTSRELWHRRLQLTSQRQQQQQLGCSHPSRSLYHKLPCSSYNEELLQPQHAVSESDPSFSEDNGGAYPFIKAPC</sequence>
<dbReference type="Proteomes" id="UP001438707">
    <property type="component" value="Unassembled WGS sequence"/>
</dbReference>
<comment type="subcellular location">
    <subcellularLocation>
        <location evidence="1">Membrane</location>
        <topology evidence="1">Multi-pass membrane protein</topology>
    </subcellularLocation>
</comment>
<evidence type="ECO:0000256" key="3">
    <source>
        <dbReference type="ARBA" id="ARBA00022989"/>
    </source>
</evidence>
<dbReference type="EMBL" id="JALJOS010000060">
    <property type="protein sequence ID" value="KAK9818558.1"/>
    <property type="molecule type" value="Genomic_DNA"/>
</dbReference>
<protein>
    <recommendedName>
        <fullName evidence="9">Mitochondrial import inner membrane translocase subunit TIM22</fullName>
    </recommendedName>
</protein>
<organism evidence="7 8">
    <name type="scientific">Apatococcus lobatus</name>
    <dbReference type="NCBI Taxonomy" id="904363"/>
    <lineage>
        <taxon>Eukaryota</taxon>
        <taxon>Viridiplantae</taxon>
        <taxon>Chlorophyta</taxon>
        <taxon>core chlorophytes</taxon>
        <taxon>Trebouxiophyceae</taxon>
        <taxon>Chlorellales</taxon>
        <taxon>Chlorellaceae</taxon>
        <taxon>Apatococcus</taxon>
    </lineage>
</organism>
<evidence type="ECO:0000313" key="8">
    <source>
        <dbReference type="Proteomes" id="UP001438707"/>
    </source>
</evidence>
<name>A0AAW1QBP6_9CHLO</name>
<evidence type="ECO:0000256" key="6">
    <source>
        <dbReference type="SAM" id="Phobius"/>
    </source>
</evidence>
<dbReference type="GO" id="GO:0045039">
    <property type="term" value="P:protein insertion into mitochondrial inner membrane"/>
    <property type="evidence" value="ECO:0007669"/>
    <property type="project" value="InterPro"/>
</dbReference>
<evidence type="ECO:0000256" key="1">
    <source>
        <dbReference type="ARBA" id="ARBA00004141"/>
    </source>
</evidence>
<dbReference type="GO" id="GO:0042721">
    <property type="term" value="C:TIM22 mitochondrial import inner membrane insertion complex"/>
    <property type="evidence" value="ECO:0007669"/>
    <property type="project" value="InterPro"/>
</dbReference>
<feature type="region of interest" description="Disordered" evidence="5">
    <location>
        <begin position="1"/>
        <end position="25"/>
    </location>
</feature>
<evidence type="ECO:0000256" key="5">
    <source>
        <dbReference type="SAM" id="MobiDB-lite"/>
    </source>
</evidence>
<keyword evidence="8" id="KW-1185">Reference proteome</keyword>
<evidence type="ECO:0000256" key="4">
    <source>
        <dbReference type="ARBA" id="ARBA00023136"/>
    </source>
</evidence>
<dbReference type="InterPro" id="IPR039175">
    <property type="entry name" value="TIM22"/>
</dbReference>
<comment type="caution">
    <text evidence="7">The sequence shown here is derived from an EMBL/GenBank/DDBJ whole genome shotgun (WGS) entry which is preliminary data.</text>
</comment>
<feature type="transmembrane region" description="Helical" evidence="6">
    <location>
        <begin position="102"/>
        <end position="119"/>
    </location>
</feature>
<keyword evidence="3 6" id="KW-1133">Transmembrane helix</keyword>
<keyword evidence="2 6" id="KW-0812">Transmembrane</keyword>
<keyword evidence="4 6" id="KW-0472">Membrane</keyword>
<proteinExistence type="predicted"/>
<evidence type="ECO:0000256" key="2">
    <source>
        <dbReference type="ARBA" id="ARBA00022692"/>
    </source>
</evidence>
<dbReference type="AlphaFoldDB" id="A0AAW1QBP6"/>
<dbReference type="Pfam" id="PF02466">
    <property type="entry name" value="Tim17"/>
    <property type="match status" value="1"/>
</dbReference>
<gene>
    <name evidence="7" type="ORF">WJX74_008533</name>
</gene>
<reference evidence="7 8" key="1">
    <citation type="journal article" date="2024" name="Nat. Commun.">
        <title>Phylogenomics reveals the evolutionary origins of lichenization in chlorophyte algae.</title>
        <authorList>
            <person name="Puginier C."/>
            <person name="Libourel C."/>
            <person name="Otte J."/>
            <person name="Skaloud P."/>
            <person name="Haon M."/>
            <person name="Grisel S."/>
            <person name="Petersen M."/>
            <person name="Berrin J.G."/>
            <person name="Delaux P.M."/>
            <person name="Dal Grande F."/>
            <person name="Keller J."/>
        </authorList>
    </citation>
    <scope>NUCLEOTIDE SEQUENCE [LARGE SCALE GENOMIC DNA]</scope>
    <source>
        <strain evidence="7 8">SAG 2145</strain>
    </source>
</reference>
<evidence type="ECO:0008006" key="9">
    <source>
        <dbReference type="Google" id="ProtNLM"/>
    </source>
</evidence>
<feature type="transmembrane region" description="Helical" evidence="6">
    <location>
        <begin position="61"/>
        <end position="82"/>
    </location>
</feature>
<dbReference type="PANTHER" id="PTHR14110">
    <property type="entry name" value="MITOCHONDRIAL IMPORT INNER MEMBRANE TRANSLOCASE SUBUNIT TIM22"/>
    <property type="match status" value="1"/>
</dbReference>